<organism evidence="4 5">
    <name type="scientific">Prorocentrum cordatum</name>
    <dbReference type="NCBI Taxonomy" id="2364126"/>
    <lineage>
        <taxon>Eukaryota</taxon>
        <taxon>Sar</taxon>
        <taxon>Alveolata</taxon>
        <taxon>Dinophyceae</taxon>
        <taxon>Prorocentrales</taxon>
        <taxon>Prorocentraceae</taxon>
        <taxon>Prorocentrum</taxon>
    </lineage>
</organism>
<dbReference type="Pfam" id="PF09335">
    <property type="entry name" value="VTT_dom"/>
    <property type="match status" value="1"/>
</dbReference>
<dbReference type="PANTHER" id="PTHR46826">
    <property type="match status" value="1"/>
</dbReference>
<feature type="compositionally biased region" description="Basic and acidic residues" evidence="1">
    <location>
        <begin position="449"/>
        <end position="460"/>
    </location>
</feature>
<keyword evidence="2" id="KW-1133">Transmembrane helix</keyword>
<evidence type="ECO:0000256" key="1">
    <source>
        <dbReference type="SAM" id="MobiDB-lite"/>
    </source>
</evidence>
<dbReference type="InterPro" id="IPR032816">
    <property type="entry name" value="VTT_dom"/>
</dbReference>
<name>A0ABN9XPA2_9DINO</name>
<accession>A0ABN9XPA2</accession>
<feature type="transmembrane region" description="Helical" evidence="2">
    <location>
        <begin position="105"/>
        <end position="127"/>
    </location>
</feature>
<dbReference type="EMBL" id="CAUYUJ010020745">
    <property type="protein sequence ID" value="CAK0900245.1"/>
    <property type="molecule type" value="Genomic_DNA"/>
</dbReference>
<feature type="compositionally biased region" description="Low complexity" evidence="1">
    <location>
        <begin position="391"/>
        <end position="402"/>
    </location>
</feature>
<keyword evidence="2" id="KW-0812">Transmembrane</keyword>
<keyword evidence="2" id="KW-0472">Membrane</keyword>
<comment type="caution">
    <text evidence="4">The sequence shown here is derived from an EMBL/GenBank/DDBJ whole genome shotgun (WGS) entry which is preliminary data.</text>
</comment>
<dbReference type="InterPro" id="IPR053240">
    <property type="entry name" value="VTT_domain"/>
</dbReference>
<evidence type="ECO:0000313" key="5">
    <source>
        <dbReference type="Proteomes" id="UP001189429"/>
    </source>
</evidence>
<feature type="region of interest" description="Disordered" evidence="1">
    <location>
        <begin position="367"/>
        <end position="476"/>
    </location>
</feature>
<dbReference type="PANTHER" id="PTHR46826:SF1">
    <property type="entry name" value="TVP38_TMEM64 FAMILY MEMBRANE PROTEIN YDJX"/>
    <property type="match status" value="1"/>
</dbReference>
<evidence type="ECO:0000313" key="4">
    <source>
        <dbReference type="EMBL" id="CAK0900245.1"/>
    </source>
</evidence>
<reference evidence="4" key="1">
    <citation type="submission" date="2023-10" db="EMBL/GenBank/DDBJ databases">
        <authorList>
            <person name="Chen Y."/>
            <person name="Shah S."/>
            <person name="Dougan E. K."/>
            <person name="Thang M."/>
            <person name="Chan C."/>
        </authorList>
    </citation>
    <scope>NUCLEOTIDE SEQUENCE [LARGE SCALE GENOMIC DNA]</scope>
</reference>
<sequence length="476" mass="51197">MVTAGASEGEGGDWFSDTVEFWKALDVWNVPIEEDDAPEAVALKEQNEKIEQMQKEQDEIVAKKSYMRGKSDEALGSELNKMPILVYEYYKMKAGRVLSNDRVKAGLVSFLTYANVIFIGVVLRSLLPRLITVTSFDDLLELAGEIGIPSKSNMISGLNYLQEYEFVPKFLVFTLCFIFEKLTLISEVLPIQVGLKTISPILFGGLVPGALISATCETIGATVNFLIGRQFITNGLQEFEIFGDKKLKKNAWFNRLEAAAEKDSFKLVLLLRLARIVPLPFDFQWYILGALPVRLPEFVVAHWLGCLKTAFLDASIGLVLLTTAGVELAQGGASQNVIYAESAGFTVVAILVQTFATGLVKDILGLDDKKGGDPPGSGGEAARAEDEEAVRTAAAAAEAAAGEARKQKAKERIPLRPQQAGSSGGETSEAEGEGAARTAAAAAEAAAGEARKQKAKERIPLRTGEAPAGDTASPMS</sequence>
<keyword evidence="5" id="KW-1185">Reference proteome</keyword>
<feature type="compositionally biased region" description="Low complexity" evidence="1">
    <location>
        <begin position="418"/>
        <end position="448"/>
    </location>
</feature>
<feature type="domain" description="VTT" evidence="3">
    <location>
        <begin position="201"/>
        <end position="317"/>
    </location>
</feature>
<gene>
    <name evidence="4" type="ORF">PCOR1329_LOCUS77581</name>
</gene>
<feature type="compositionally biased region" description="Basic and acidic residues" evidence="1">
    <location>
        <begin position="403"/>
        <end position="414"/>
    </location>
</feature>
<evidence type="ECO:0000259" key="3">
    <source>
        <dbReference type="Pfam" id="PF09335"/>
    </source>
</evidence>
<dbReference type="Proteomes" id="UP001189429">
    <property type="component" value="Unassembled WGS sequence"/>
</dbReference>
<proteinExistence type="predicted"/>
<evidence type="ECO:0000256" key="2">
    <source>
        <dbReference type="SAM" id="Phobius"/>
    </source>
</evidence>
<protein>
    <recommendedName>
        <fullName evidence="3">VTT domain-containing protein</fullName>
    </recommendedName>
</protein>